<reference evidence="2 3" key="1">
    <citation type="submission" date="2016-02" db="EMBL/GenBank/DDBJ databases">
        <title>Genome analysis of coral dinoflagellate symbionts highlights evolutionary adaptations to a symbiotic lifestyle.</title>
        <authorList>
            <person name="Aranda M."/>
            <person name="Li Y."/>
            <person name="Liew Y.J."/>
            <person name="Baumgarten S."/>
            <person name="Simakov O."/>
            <person name="Wilson M."/>
            <person name="Piel J."/>
            <person name="Ashoor H."/>
            <person name="Bougouffa S."/>
            <person name="Bajic V.B."/>
            <person name="Ryu T."/>
            <person name="Ravasi T."/>
            <person name="Bayer T."/>
            <person name="Micklem G."/>
            <person name="Kim H."/>
            <person name="Bhak J."/>
            <person name="Lajeunesse T.C."/>
            <person name="Voolstra C.R."/>
        </authorList>
    </citation>
    <scope>NUCLEOTIDE SEQUENCE [LARGE SCALE GENOMIC DNA]</scope>
    <source>
        <strain evidence="2 3">CCMP2467</strain>
    </source>
</reference>
<dbReference type="GO" id="GO:0000463">
    <property type="term" value="P:maturation of LSU-rRNA from tricistronic rRNA transcript (SSU-rRNA, 5.8S rRNA, LSU-rRNA)"/>
    <property type="evidence" value="ECO:0007669"/>
    <property type="project" value="TreeGrafter"/>
</dbReference>
<dbReference type="GO" id="GO:0005730">
    <property type="term" value="C:nucleolus"/>
    <property type="evidence" value="ECO:0007669"/>
    <property type="project" value="TreeGrafter"/>
</dbReference>
<comment type="caution">
    <text evidence="2">The sequence shown here is derived from an EMBL/GenBank/DDBJ whole genome shotgun (WGS) entry which is preliminary data.</text>
</comment>
<dbReference type="OMA" id="DVKFDWS"/>
<dbReference type="Proteomes" id="UP000186817">
    <property type="component" value="Unassembled WGS sequence"/>
</dbReference>
<dbReference type="InterPro" id="IPR039844">
    <property type="entry name" value="URB1"/>
</dbReference>
<protein>
    <submittedName>
        <fullName evidence="2">Uncharacterized protein</fullName>
    </submittedName>
</protein>
<sequence length="1113" mass="121810">MSQQLWLNVCSGCKFVPLNRVFTGVRAISCSMSWFPNRFCARLKLPLHPRMTRTWFRSIGFLAKLLGMDVTSLRGEASALVGPAGASGTEAAAELRMSWLQEALVPHAMQKGLITQALLQPKPLLQLGALVLLLAALERLQRALRSPDWMPTEREDLQNRIQARLPDLNTLLLLWQKLSKDGETSSGITETQPAGAQHSQRSEDADAEEEQKGGQAVSEVLEEDVVTLLGLPGPLASHTIFTTWCKNAQRYIEVLPQSAADVKFDWSKLLSAVASPLLSGQGPPLSAERLRACVQCVGAAMQARSLSLQLSKSQRVWLETLLQLRSASSDDELCSDCTEQLVRFIGDRKVCGHEHQVELQKLLAATKKWPQSVGFFCQALQSVLLRPGFFLSEIEEKAYDSLLLLALVRQLARRDPQGLGLPSNAAMDDRRSMAIICAKMTKQSMVQLAMQLPATAQPLAALVRGAGEWIAGTVSVGDTQPKEDAAVASQGDPEGAEGIRQSLLEKLEGVQKSQKRKREEATEVNGIEGLGDDAAVTDALNDLCKDGALQPFFQLDSQQRSKVLRTLASRSDAASAAAFNKVLSCDSESLLRLALEEEPTQFTPPHASLTSGVAMLLERLCHLNPKLKEAVASQLSWRTGSPAIMLRLAAALAPLEQVAWMEEAPPSPSELLPLPKEDHLVELFATTPMPVLEKTVLQALDAKEKPHAGATRSRRLQLRLELRRGNSPALGSALGNFLDVVGPMKAADHKLVAEALALDKLVFSSAEEALKQYVQAGVAAPDKRQSVAALLGVVQVQARAQQPWEVTAARRLITDAGEEGEVPEWMLEHAVCWWADLLASQPERLQDFVQCVQTSYGASRSRGDLLRRQLLVAWAAEDASVSIQVPEAPEQELWAFRAWVGKLESWVPVWGWDLDARRLRATTESFSFDRSSIDPLPRLDVPDARQERLKEAESEPYDIAYLLPFFAGQLRAAFMQSGANSKAAWGPALGALMCGGALELLLLGLACCDTLLRACAFEALSVVMAMAQTWNISLEEVEKASRERLPFRELPELARLLYYVRDAVGPPEKDGIPGPVPRLSASFLAACTPILTQPQHALYRTVAKCSASYRRFG</sequence>
<dbReference type="PANTHER" id="PTHR13500">
    <property type="entry name" value="NUCLEOLAR PRERIBOSOMAL-ASSOCIATED PROTEIN 1"/>
    <property type="match status" value="1"/>
</dbReference>
<evidence type="ECO:0000313" key="3">
    <source>
        <dbReference type="Proteomes" id="UP000186817"/>
    </source>
</evidence>
<proteinExistence type="predicted"/>
<evidence type="ECO:0000256" key="1">
    <source>
        <dbReference type="SAM" id="MobiDB-lite"/>
    </source>
</evidence>
<evidence type="ECO:0000313" key="2">
    <source>
        <dbReference type="EMBL" id="OLQ08102.1"/>
    </source>
</evidence>
<keyword evidence="3" id="KW-1185">Reference proteome</keyword>
<gene>
    <name evidence="2" type="ORF">AK812_SmicGene8422</name>
</gene>
<accession>A0A1Q9EKZ2</accession>
<dbReference type="PANTHER" id="PTHR13500:SF0">
    <property type="entry name" value="NUCLEOLAR PRE-RIBOSOMAL-ASSOCIATED PROTEIN 1"/>
    <property type="match status" value="1"/>
</dbReference>
<feature type="compositionally biased region" description="Polar residues" evidence="1">
    <location>
        <begin position="184"/>
        <end position="199"/>
    </location>
</feature>
<feature type="region of interest" description="Disordered" evidence="1">
    <location>
        <begin position="184"/>
        <end position="216"/>
    </location>
</feature>
<dbReference type="EMBL" id="LSRX01000124">
    <property type="protein sequence ID" value="OLQ08102.1"/>
    <property type="molecule type" value="Genomic_DNA"/>
</dbReference>
<name>A0A1Q9EKZ2_SYMMI</name>
<dbReference type="OrthoDB" id="433479at2759"/>
<dbReference type="AlphaFoldDB" id="A0A1Q9EKZ2"/>
<organism evidence="2 3">
    <name type="scientific">Symbiodinium microadriaticum</name>
    <name type="common">Dinoflagellate</name>
    <name type="synonym">Zooxanthella microadriatica</name>
    <dbReference type="NCBI Taxonomy" id="2951"/>
    <lineage>
        <taxon>Eukaryota</taxon>
        <taxon>Sar</taxon>
        <taxon>Alveolata</taxon>
        <taxon>Dinophyceae</taxon>
        <taxon>Suessiales</taxon>
        <taxon>Symbiodiniaceae</taxon>
        <taxon>Symbiodinium</taxon>
    </lineage>
</organism>
<dbReference type="GO" id="GO:0000466">
    <property type="term" value="P:maturation of 5.8S rRNA from tricistronic rRNA transcript (SSU-rRNA, 5.8S rRNA, LSU-rRNA)"/>
    <property type="evidence" value="ECO:0007669"/>
    <property type="project" value="TreeGrafter"/>
</dbReference>